<reference evidence="3 4" key="1">
    <citation type="journal article" date="2024" name="Front. Microbiol.">
        <title>Novel thermophilic genera Geochorda gen. nov. and Carboxydochorda gen. nov. from the deep terrestrial subsurface reveal the ecophysiological diversity in the class Limnochordia.</title>
        <authorList>
            <person name="Karnachuk O.V."/>
            <person name="Lukina A.P."/>
            <person name="Avakyan M.R."/>
            <person name="Kadnikov V.V."/>
            <person name="Begmatov S."/>
            <person name="Beletsky A.V."/>
            <person name="Vlasova K.G."/>
            <person name="Novikov A.A."/>
            <person name="Shcherbakova V.A."/>
            <person name="Mardanov A.V."/>
            <person name="Ravin N.V."/>
        </authorList>
    </citation>
    <scope>NUCLEOTIDE SEQUENCE [LARGE SCALE GENOMIC DNA]</scope>
    <source>
        <strain evidence="3 4">L945</strain>
    </source>
</reference>
<dbReference type="EMBL" id="CP141615">
    <property type="protein sequence ID" value="WRP17110.1"/>
    <property type="molecule type" value="Genomic_DNA"/>
</dbReference>
<feature type="region of interest" description="Disordered" evidence="2">
    <location>
        <begin position="1"/>
        <end position="23"/>
    </location>
</feature>
<proteinExistence type="inferred from homology"/>
<dbReference type="RefSeq" id="WP_324716382.1">
    <property type="nucleotide sequence ID" value="NZ_CP141615.1"/>
</dbReference>
<evidence type="ECO:0000313" key="4">
    <source>
        <dbReference type="Proteomes" id="UP001332192"/>
    </source>
</evidence>
<dbReference type="Proteomes" id="UP001332192">
    <property type="component" value="Chromosome"/>
</dbReference>
<protein>
    <submittedName>
        <fullName evidence="3">Polymer-forming cytoskeletal protein</fullName>
    </submittedName>
</protein>
<evidence type="ECO:0000256" key="1">
    <source>
        <dbReference type="ARBA" id="ARBA00044755"/>
    </source>
</evidence>
<sequence>MIRSRREGAAAPPDPGAVSTIVGKGTEVKGNLKSSASVRVDGKLEGSVETSADLIVGEGGLLLANAQAASILVAGEIQGQVRATARLEITSSGRIRGDVETPVLVVNEGGHLDGKCTMTAGDRSAVAFGATAAAAPAWEAAASSDHKE</sequence>
<gene>
    <name evidence="3" type="ORF">U7230_13630</name>
</gene>
<evidence type="ECO:0000256" key="2">
    <source>
        <dbReference type="SAM" id="MobiDB-lite"/>
    </source>
</evidence>
<organism evidence="3 4">
    <name type="scientific">Carboxydichorda subterranea</name>
    <dbReference type="NCBI Taxonomy" id="3109565"/>
    <lineage>
        <taxon>Bacteria</taxon>
        <taxon>Bacillati</taxon>
        <taxon>Bacillota</taxon>
        <taxon>Limnochordia</taxon>
        <taxon>Limnochordales</taxon>
        <taxon>Geochordaceae</taxon>
        <taxon>Carboxydichorda</taxon>
    </lineage>
</organism>
<dbReference type="Pfam" id="PF04519">
    <property type="entry name" value="Bactofilin"/>
    <property type="match status" value="1"/>
</dbReference>
<keyword evidence="4" id="KW-1185">Reference proteome</keyword>
<dbReference type="PANTHER" id="PTHR35024:SF4">
    <property type="entry name" value="POLYMER-FORMING CYTOSKELETAL PROTEIN"/>
    <property type="match status" value="1"/>
</dbReference>
<evidence type="ECO:0000313" key="3">
    <source>
        <dbReference type="EMBL" id="WRP17110.1"/>
    </source>
</evidence>
<comment type="similarity">
    <text evidence="1">Belongs to the bactofilin family.</text>
</comment>
<dbReference type="InterPro" id="IPR007607">
    <property type="entry name" value="BacA/B"/>
</dbReference>
<dbReference type="PANTHER" id="PTHR35024">
    <property type="entry name" value="HYPOTHETICAL CYTOSOLIC PROTEIN"/>
    <property type="match status" value="1"/>
</dbReference>
<accession>A0ABZ1BWD4</accession>
<name>A0ABZ1BWD4_9FIRM</name>